<feature type="binding site" evidence="5">
    <location>
        <begin position="190"/>
        <end position="193"/>
    </location>
    <ligand>
        <name>substrate</name>
    </ligand>
</feature>
<comment type="caution">
    <text evidence="5">Lacks conserved residue(s) required for the propagation of feature annotation.</text>
</comment>
<keyword evidence="3 5" id="KW-0949">S-adenosyl-L-methionine</keyword>
<dbReference type="InterPro" id="IPR007848">
    <property type="entry name" value="Small_mtfrase_dom"/>
</dbReference>
<feature type="binding site" evidence="5">
    <location>
        <position position="145"/>
    </location>
    <ligand>
        <name>S-adenosyl-L-methionine</name>
        <dbReference type="ChEBI" id="CHEBI:59789"/>
    </ligand>
</feature>
<dbReference type="SUPFAM" id="SSF53335">
    <property type="entry name" value="S-adenosyl-L-methionine-dependent methyltransferases"/>
    <property type="match status" value="1"/>
</dbReference>
<keyword evidence="2 5" id="KW-0808">Transferase</keyword>
<dbReference type="InterPro" id="IPR004556">
    <property type="entry name" value="HemK-like"/>
</dbReference>
<keyword evidence="1 5" id="KW-0489">Methyltransferase</keyword>
<comment type="similarity">
    <text evidence="5">Belongs to the protein N5-glutamine methyltransferase family. PrmC subfamily.</text>
</comment>
<accession>A0A1M7YCZ6</accession>
<protein>
    <recommendedName>
        <fullName evidence="5">Release factor glutamine methyltransferase</fullName>
        <shortName evidence="5">RF MTase</shortName>
        <ecNumber evidence="5">2.1.1.297</ecNumber>
    </recommendedName>
    <alternativeName>
        <fullName evidence="5">N5-glutamine methyltransferase PrmC</fullName>
    </alternativeName>
    <alternativeName>
        <fullName evidence="5">Protein-(glutamine-N5) MTase PrmC</fullName>
    </alternativeName>
    <alternativeName>
        <fullName evidence="5">Protein-glutamine N-methyltransferase PrmC</fullName>
    </alternativeName>
</protein>
<dbReference type="InterPro" id="IPR019874">
    <property type="entry name" value="RF_methyltr_PrmC"/>
</dbReference>
<comment type="function">
    <text evidence="5">Methylates the class 1 translation termination release factors RF1/PrfA and RF2/PrfB on the glutamine residue of the universally conserved GGQ motif.</text>
</comment>
<dbReference type="GO" id="GO:0032259">
    <property type="term" value="P:methylation"/>
    <property type="evidence" value="ECO:0007669"/>
    <property type="project" value="UniProtKB-KW"/>
</dbReference>
<dbReference type="RefSeq" id="WP_073614948.1">
    <property type="nucleotide sequence ID" value="NZ_FRFE01000019.1"/>
</dbReference>
<dbReference type="PANTHER" id="PTHR18895:SF74">
    <property type="entry name" value="MTRF1L RELEASE FACTOR GLUTAMINE METHYLTRANSFERASE"/>
    <property type="match status" value="1"/>
</dbReference>
<dbReference type="PROSITE" id="PS00092">
    <property type="entry name" value="N6_MTASE"/>
    <property type="match status" value="1"/>
</dbReference>
<keyword evidence="9" id="KW-1185">Reference proteome</keyword>
<dbReference type="InterPro" id="IPR040758">
    <property type="entry name" value="PrmC_N"/>
</dbReference>
<dbReference type="GO" id="GO:0102559">
    <property type="term" value="F:peptide chain release factor N(5)-glutamine methyltransferase activity"/>
    <property type="evidence" value="ECO:0007669"/>
    <property type="project" value="UniProtKB-EC"/>
</dbReference>
<comment type="catalytic activity">
    <reaction evidence="4 5">
        <text>L-glutaminyl-[peptide chain release factor] + S-adenosyl-L-methionine = N(5)-methyl-L-glutaminyl-[peptide chain release factor] + S-adenosyl-L-homocysteine + H(+)</text>
        <dbReference type="Rhea" id="RHEA:42896"/>
        <dbReference type="Rhea" id="RHEA-COMP:10271"/>
        <dbReference type="Rhea" id="RHEA-COMP:10272"/>
        <dbReference type="ChEBI" id="CHEBI:15378"/>
        <dbReference type="ChEBI" id="CHEBI:30011"/>
        <dbReference type="ChEBI" id="CHEBI:57856"/>
        <dbReference type="ChEBI" id="CHEBI:59789"/>
        <dbReference type="ChEBI" id="CHEBI:61891"/>
        <dbReference type="EC" id="2.1.1.297"/>
    </reaction>
</comment>
<evidence type="ECO:0000259" key="7">
    <source>
        <dbReference type="Pfam" id="PF17827"/>
    </source>
</evidence>
<dbReference type="OrthoDB" id="9800643at2"/>
<dbReference type="STRING" id="1121416.SAMN02745220_03486"/>
<reference evidence="8 9" key="1">
    <citation type="submission" date="2016-12" db="EMBL/GenBank/DDBJ databases">
        <authorList>
            <person name="Song W.-J."/>
            <person name="Kurnit D.M."/>
        </authorList>
    </citation>
    <scope>NUCLEOTIDE SEQUENCE [LARGE SCALE GENOMIC DNA]</scope>
    <source>
        <strain evidence="8 9">DSM 18488</strain>
    </source>
</reference>
<dbReference type="InterPro" id="IPR050320">
    <property type="entry name" value="N5-glutamine_MTase"/>
</dbReference>
<dbReference type="PANTHER" id="PTHR18895">
    <property type="entry name" value="HEMK METHYLTRANSFERASE"/>
    <property type="match status" value="1"/>
</dbReference>
<dbReference type="Pfam" id="PF17827">
    <property type="entry name" value="PrmC_N"/>
    <property type="match status" value="1"/>
</dbReference>
<feature type="domain" description="Release factor glutamine methyltransferase N-terminal" evidence="7">
    <location>
        <begin position="5"/>
        <end position="75"/>
    </location>
</feature>
<dbReference type="NCBIfam" id="TIGR00536">
    <property type="entry name" value="hemK_fam"/>
    <property type="match status" value="1"/>
</dbReference>
<dbReference type="HAMAP" id="MF_02126">
    <property type="entry name" value="RF_methyltr_PrmC"/>
    <property type="match status" value="1"/>
</dbReference>
<evidence type="ECO:0000256" key="5">
    <source>
        <dbReference type="HAMAP-Rule" id="MF_02126"/>
    </source>
</evidence>
<dbReference type="EC" id="2.1.1.297" evidence="5"/>
<dbReference type="Proteomes" id="UP000184603">
    <property type="component" value="Unassembled WGS sequence"/>
</dbReference>
<evidence type="ECO:0000256" key="3">
    <source>
        <dbReference type="ARBA" id="ARBA00022691"/>
    </source>
</evidence>
<dbReference type="Gene3D" id="1.10.8.10">
    <property type="entry name" value="DNA helicase RuvA subunit, C-terminal domain"/>
    <property type="match status" value="1"/>
</dbReference>
<evidence type="ECO:0000259" key="6">
    <source>
        <dbReference type="Pfam" id="PF05175"/>
    </source>
</evidence>
<dbReference type="GO" id="GO:0003676">
    <property type="term" value="F:nucleic acid binding"/>
    <property type="evidence" value="ECO:0007669"/>
    <property type="project" value="InterPro"/>
</dbReference>
<evidence type="ECO:0000256" key="4">
    <source>
        <dbReference type="ARBA" id="ARBA00048391"/>
    </source>
</evidence>
<feature type="binding site" evidence="5">
    <location>
        <position position="190"/>
    </location>
    <ligand>
        <name>S-adenosyl-L-methionine</name>
        <dbReference type="ChEBI" id="CHEBI:59789"/>
    </ligand>
</feature>
<organism evidence="8 9">
    <name type="scientific">Desulfopila aestuarii DSM 18488</name>
    <dbReference type="NCBI Taxonomy" id="1121416"/>
    <lineage>
        <taxon>Bacteria</taxon>
        <taxon>Pseudomonadati</taxon>
        <taxon>Thermodesulfobacteriota</taxon>
        <taxon>Desulfobulbia</taxon>
        <taxon>Desulfobulbales</taxon>
        <taxon>Desulfocapsaceae</taxon>
        <taxon>Desulfopila</taxon>
    </lineage>
</organism>
<dbReference type="EMBL" id="FRFE01000019">
    <property type="protein sequence ID" value="SHO50483.1"/>
    <property type="molecule type" value="Genomic_DNA"/>
</dbReference>
<feature type="domain" description="Methyltransferase small" evidence="6">
    <location>
        <begin position="97"/>
        <end position="202"/>
    </location>
</feature>
<dbReference type="InterPro" id="IPR002052">
    <property type="entry name" value="DNA_methylase_N6_adenine_CS"/>
</dbReference>
<dbReference type="InterPro" id="IPR029063">
    <property type="entry name" value="SAM-dependent_MTases_sf"/>
</dbReference>
<dbReference type="AlphaFoldDB" id="A0A1M7YCZ6"/>
<dbReference type="CDD" id="cd02440">
    <property type="entry name" value="AdoMet_MTases"/>
    <property type="match status" value="1"/>
</dbReference>
<sequence>MQTAELVHYGITELKGAGIPECTSDVHLLLGFCLGKSRTQLLLAAREEVSTRAEQLFVGLLQRRKQREPLAYILGEQEFWSQSFFVNPSVLIPRPETEFLLETVFEESKSGKGFGQGAVLDLCCGSGVIAIILALELKRQVVAIDLSAAALAVTGQNCLRHGVNQLVMPVRSDLLSALRNDRSFSLVVSNPPYIATAVVENELEPEVREHEPWLALDGGERGLDLIQRIRDDLPRILSPNGQLFMEIGYDQGEAVAEMFAAHQVGLSDFYDIRILKDYAGRDRVLHARIR</sequence>
<evidence type="ECO:0000313" key="8">
    <source>
        <dbReference type="EMBL" id="SHO50483.1"/>
    </source>
</evidence>
<evidence type="ECO:0000256" key="2">
    <source>
        <dbReference type="ARBA" id="ARBA00022679"/>
    </source>
</evidence>
<dbReference type="Gene3D" id="3.40.50.150">
    <property type="entry name" value="Vaccinia Virus protein VP39"/>
    <property type="match status" value="1"/>
</dbReference>
<evidence type="ECO:0000313" key="9">
    <source>
        <dbReference type="Proteomes" id="UP000184603"/>
    </source>
</evidence>
<dbReference type="NCBIfam" id="TIGR03534">
    <property type="entry name" value="RF_mod_PrmC"/>
    <property type="match status" value="1"/>
</dbReference>
<name>A0A1M7YCZ6_9BACT</name>
<dbReference type="Pfam" id="PF05175">
    <property type="entry name" value="MTS"/>
    <property type="match status" value="1"/>
</dbReference>
<evidence type="ECO:0000256" key="1">
    <source>
        <dbReference type="ARBA" id="ARBA00022603"/>
    </source>
</evidence>
<gene>
    <name evidence="5" type="primary">prmC</name>
    <name evidence="8" type="ORF">SAMN02745220_03486</name>
</gene>
<proteinExistence type="inferred from homology"/>